<feature type="transmembrane region" description="Helical" evidence="2">
    <location>
        <begin position="94"/>
        <end position="112"/>
    </location>
</feature>
<evidence type="ECO:0000256" key="2">
    <source>
        <dbReference type="SAM" id="Phobius"/>
    </source>
</evidence>
<accession>A0ABY7UAQ5</accession>
<keyword evidence="2" id="KW-0472">Membrane</keyword>
<feature type="transmembrane region" description="Helical" evidence="2">
    <location>
        <begin position="211"/>
        <end position="230"/>
    </location>
</feature>
<evidence type="ECO:0000313" key="3">
    <source>
        <dbReference type="EMBL" id="WCZ33333.1"/>
    </source>
</evidence>
<feature type="compositionally biased region" description="Basic residues" evidence="1">
    <location>
        <begin position="494"/>
        <end position="505"/>
    </location>
</feature>
<keyword evidence="4" id="KW-1185">Reference proteome</keyword>
<protein>
    <recommendedName>
        <fullName evidence="5">Glycosyltransferase RgtA/B/C/D-like domain-containing protein</fullName>
    </recommendedName>
</protein>
<evidence type="ECO:0000256" key="1">
    <source>
        <dbReference type="SAM" id="MobiDB-lite"/>
    </source>
</evidence>
<reference evidence="3 4" key="1">
    <citation type="submission" date="2020-10" db="EMBL/GenBank/DDBJ databases">
        <title>Complete genome sequence of Corynebacterium massiliense DSM 45435, type strain of Corynebacterium massiliense.</title>
        <authorList>
            <person name="Busche T."/>
            <person name="Kalinowski J."/>
            <person name="Ruckert C."/>
        </authorList>
    </citation>
    <scope>NUCLEOTIDE SEQUENCE [LARGE SCALE GENOMIC DNA]</scope>
    <source>
        <strain evidence="3 4">DSM 45435</strain>
    </source>
</reference>
<feature type="transmembrane region" description="Helical" evidence="2">
    <location>
        <begin position="142"/>
        <end position="165"/>
    </location>
</feature>
<keyword evidence="2" id="KW-1133">Transmembrane helix</keyword>
<dbReference type="EMBL" id="CP063189">
    <property type="protein sequence ID" value="WCZ33333.1"/>
    <property type="molecule type" value="Genomic_DNA"/>
</dbReference>
<dbReference type="Proteomes" id="UP001220064">
    <property type="component" value="Chromosome"/>
</dbReference>
<feature type="transmembrane region" description="Helical" evidence="2">
    <location>
        <begin position="118"/>
        <end position="135"/>
    </location>
</feature>
<sequence>MRKRYLLLGALLVAAVTWPFFLPGEFVWRDMVILDAPGWTAANFGGGDLPARNSPQDGLLAIAGLVGLGGVLARALIVGAASAAAWAGYRFGHTPVGTCAAMVLAVINPFVVERLLQGQWSLAVAAWLLPAIAVADKHRTAWLCMCGAAITPTGGLFALATGTLTVRGRRVATFGIGTLLCLPWLVPGLLHPGASMHAAASATAFAPRAEAFTGTLGTLAGLGGIWNAAAVPASRAAGFALFGFLLAPLVVAGTTRLPRRTLAALGALAAIGVVVPLVAWLAPELIAQLLRAVPGAGLIRDSHKLVALAIPLYVAALGTLRGQTAWAGLVTAALLVPDAPWALQALTPSKKPVINEALVRELAGKDVYFADRGPLVRIDDTVSVDPYSKAVGAVESGELVVDGERVDDPAPRWLAAHAAWGRGDLKALEDLGIGAVVENDQVVAQTDAPPTPVPWALTAGWLLIPAGLVARAAALRSAGRSSATSSGTRDRAPRNRGRGGGRGHR</sequence>
<feature type="transmembrane region" description="Helical" evidence="2">
    <location>
        <begin position="262"/>
        <end position="282"/>
    </location>
</feature>
<feature type="transmembrane region" description="Helical" evidence="2">
    <location>
        <begin position="59"/>
        <end position="87"/>
    </location>
</feature>
<evidence type="ECO:0000313" key="4">
    <source>
        <dbReference type="Proteomes" id="UP001220064"/>
    </source>
</evidence>
<feature type="compositionally biased region" description="Low complexity" evidence="1">
    <location>
        <begin position="477"/>
        <end position="487"/>
    </location>
</feature>
<name>A0ABY7UAQ5_9CORY</name>
<proteinExistence type="predicted"/>
<keyword evidence="2" id="KW-0812">Transmembrane</keyword>
<evidence type="ECO:0008006" key="5">
    <source>
        <dbReference type="Google" id="ProtNLM"/>
    </source>
</evidence>
<feature type="transmembrane region" description="Helical" evidence="2">
    <location>
        <begin position="236"/>
        <end position="255"/>
    </location>
</feature>
<feature type="region of interest" description="Disordered" evidence="1">
    <location>
        <begin position="477"/>
        <end position="505"/>
    </location>
</feature>
<organism evidence="3 4">
    <name type="scientific">Corynebacterium massiliense DSM 45435</name>
    <dbReference type="NCBI Taxonomy" id="1121364"/>
    <lineage>
        <taxon>Bacteria</taxon>
        <taxon>Bacillati</taxon>
        <taxon>Actinomycetota</taxon>
        <taxon>Actinomycetes</taxon>
        <taxon>Mycobacteriales</taxon>
        <taxon>Corynebacteriaceae</taxon>
        <taxon>Corynebacterium</taxon>
    </lineage>
</organism>
<gene>
    <name evidence="3" type="ORF">CMASS_09610</name>
</gene>
<feature type="transmembrane region" description="Helical" evidence="2">
    <location>
        <begin position="171"/>
        <end position="190"/>
    </location>
</feature>